<sequence length="160" mass="17858">MLNLDYHENGHTTGTLSLRNEFLLRRINTRPAVVSILPAFTKEREAVERFITDIYAKSYDARINVHYPTLMSVQDDQGKILAALGFRNAAREPLFLEQYLTHPVEEILDTPRPSITEIGNLASAGGGASLFLFAALSAYLHDKKQSHAVITGTKYIEGKL</sequence>
<dbReference type="Pfam" id="PF12261">
    <property type="entry name" value="T_hemolysin"/>
    <property type="match status" value="1"/>
</dbReference>
<gene>
    <name evidence="1" type="ORF">DI626_04450</name>
</gene>
<name>A0A2W5A479_9BACT</name>
<reference evidence="1 2" key="1">
    <citation type="submission" date="2017-08" db="EMBL/GenBank/DDBJ databases">
        <title>Infants hospitalized years apart are colonized by the same room-sourced microbial strains.</title>
        <authorList>
            <person name="Brooks B."/>
            <person name="Olm M.R."/>
            <person name="Firek B.A."/>
            <person name="Baker R."/>
            <person name="Thomas B.C."/>
            <person name="Morowitz M.J."/>
            <person name="Banfield J.F."/>
        </authorList>
    </citation>
    <scope>NUCLEOTIDE SEQUENCE [LARGE SCALE GENOMIC DNA]</scope>
    <source>
        <strain evidence="1">S2_018_000_R2_104</strain>
    </source>
</reference>
<dbReference type="EMBL" id="QFNK01000066">
    <property type="protein sequence ID" value="PZO87259.1"/>
    <property type="molecule type" value="Genomic_DNA"/>
</dbReference>
<evidence type="ECO:0000313" key="2">
    <source>
        <dbReference type="Proteomes" id="UP000249557"/>
    </source>
</evidence>
<evidence type="ECO:0000313" key="1">
    <source>
        <dbReference type="EMBL" id="PZO87259.1"/>
    </source>
</evidence>
<dbReference type="Proteomes" id="UP000249557">
    <property type="component" value="Unassembled WGS sequence"/>
</dbReference>
<comment type="caution">
    <text evidence="1">The sequence shown here is derived from an EMBL/GenBank/DDBJ whole genome shotgun (WGS) entry which is preliminary data.</text>
</comment>
<organism evidence="1 2">
    <name type="scientific">Micavibrio aeruginosavorus</name>
    <dbReference type="NCBI Taxonomy" id="349221"/>
    <lineage>
        <taxon>Bacteria</taxon>
        <taxon>Pseudomonadati</taxon>
        <taxon>Bdellovibrionota</taxon>
        <taxon>Bdellovibrionia</taxon>
        <taxon>Bdellovibrionales</taxon>
        <taxon>Pseudobdellovibrionaceae</taxon>
        <taxon>Micavibrio</taxon>
    </lineage>
</organism>
<protein>
    <submittedName>
        <fullName evidence="1">Uncharacterized protein</fullName>
    </submittedName>
</protein>
<accession>A0A2W5A479</accession>
<feature type="non-terminal residue" evidence="1">
    <location>
        <position position="160"/>
    </location>
</feature>
<proteinExistence type="predicted"/>
<dbReference type="AlphaFoldDB" id="A0A2W5A479"/>
<dbReference type="InterPro" id="IPR022050">
    <property type="entry name" value="T_hemolysin"/>
</dbReference>